<protein>
    <submittedName>
        <fullName evidence="1">CSON000719 protein</fullName>
    </submittedName>
</protein>
<dbReference type="AlphaFoldDB" id="A0A336MJH2"/>
<evidence type="ECO:0000313" key="1">
    <source>
        <dbReference type="EMBL" id="SSX28983.1"/>
    </source>
</evidence>
<proteinExistence type="predicted"/>
<gene>
    <name evidence="1" type="primary">CSON000719</name>
</gene>
<name>A0A336MJH2_CULSO</name>
<organism evidence="1">
    <name type="scientific">Culicoides sonorensis</name>
    <name type="common">Biting midge</name>
    <dbReference type="NCBI Taxonomy" id="179676"/>
    <lineage>
        <taxon>Eukaryota</taxon>
        <taxon>Metazoa</taxon>
        <taxon>Ecdysozoa</taxon>
        <taxon>Arthropoda</taxon>
        <taxon>Hexapoda</taxon>
        <taxon>Insecta</taxon>
        <taxon>Pterygota</taxon>
        <taxon>Neoptera</taxon>
        <taxon>Endopterygota</taxon>
        <taxon>Diptera</taxon>
        <taxon>Nematocera</taxon>
        <taxon>Chironomoidea</taxon>
        <taxon>Ceratopogonidae</taxon>
        <taxon>Ceratopogoninae</taxon>
        <taxon>Culicoides</taxon>
        <taxon>Monoculicoides</taxon>
    </lineage>
</organism>
<sequence>MYVNCVKKKPIVLCYLMNIECEHRQKRTLAIPLLIVPPTAPTRHQLIWGIGIPSQINYESVVWGIVLKAQYYLANTASGAVQIDNLKPAYWPGIGFFGNRRKRELVERYNVSAEVLEEESLKEDVNVISNEAIQGPEKDTKMTRWIFYEMLEKMAKE</sequence>
<reference evidence="1" key="1">
    <citation type="submission" date="2018-07" db="EMBL/GenBank/DDBJ databases">
        <authorList>
            <person name="Quirk P.G."/>
            <person name="Krulwich T.A."/>
        </authorList>
    </citation>
    <scope>NUCLEOTIDE SEQUENCE</scope>
</reference>
<dbReference type="VEuPathDB" id="VectorBase:CSON000719"/>
<accession>A0A336MJH2</accession>
<dbReference type="EMBL" id="UFQT01001117">
    <property type="protein sequence ID" value="SSX28983.1"/>
    <property type="molecule type" value="Genomic_DNA"/>
</dbReference>